<evidence type="ECO:0008006" key="3">
    <source>
        <dbReference type="Google" id="ProtNLM"/>
    </source>
</evidence>
<dbReference type="OrthoDB" id="8197232at2759"/>
<sequence length="140" mass="15845">IQLVERNRKRYTAVVQAIIIPSNISKIFEIAAPERLSYHLEANRLLTNVQHSFRKKNSTVTALTDIIYSISYSIDQSDSTLGLVCDISTAFNCINHEILVHKLNHKGIAENKKTITNYVKEIYISDWNTTGISQGSVIRP</sequence>
<dbReference type="EMBL" id="KZ309182">
    <property type="protein sequence ID" value="KAG8237524.1"/>
    <property type="molecule type" value="Genomic_DNA"/>
</dbReference>
<name>A0A8K0KNG2_LADFU</name>
<feature type="non-terminal residue" evidence="1">
    <location>
        <position position="140"/>
    </location>
</feature>
<evidence type="ECO:0000313" key="1">
    <source>
        <dbReference type="EMBL" id="KAG8237524.1"/>
    </source>
</evidence>
<evidence type="ECO:0000313" key="2">
    <source>
        <dbReference type="Proteomes" id="UP000792457"/>
    </source>
</evidence>
<keyword evidence="2" id="KW-1185">Reference proteome</keyword>
<protein>
    <recommendedName>
        <fullName evidence="3">Reverse transcriptase</fullName>
    </recommendedName>
</protein>
<dbReference type="AlphaFoldDB" id="A0A8K0KNG2"/>
<reference evidence="1" key="2">
    <citation type="submission" date="2017-10" db="EMBL/GenBank/DDBJ databases">
        <title>Ladona fulva Genome sequencing and assembly.</title>
        <authorList>
            <person name="Murali S."/>
            <person name="Richards S."/>
            <person name="Bandaranaike D."/>
            <person name="Bellair M."/>
            <person name="Blankenburg K."/>
            <person name="Chao H."/>
            <person name="Dinh H."/>
            <person name="Doddapaneni H."/>
            <person name="Dugan-Rocha S."/>
            <person name="Elkadiri S."/>
            <person name="Gnanaolivu R."/>
            <person name="Hernandez B."/>
            <person name="Skinner E."/>
            <person name="Javaid M."/>
            <person name="Lee S."/>
            <person name="Li M."/>
            <person name="Ming W."/>
            <person name="Munidasa M."/>
            <person name="Muniz J."/>
            <person name="Nguyen L."/>
            <person name="Hughes D."/>
            <person name="Osuji N."/>
            <person name="Pu L.-L."/>
            <person name="Puazo M."/>
            <person name="Qu C."/>
            <person name="Quiroz J."/>
            <person name="Raj R."/>
            <person name="Weissenberger G."/>
            <person name="Xin Y."/>
            <person name="Zou X."/>
            <person name="Han Y."/>
            <person name="Worley K."/>
            <person name="Muzny D."/>
            <person name="Gibbs R."/>
        </authorList>
    </citation>
    <scope>NUCLEOTIDE SEQUENCE</scope>
    <source>
        <strain evidence="1">Sampled in the wild</strain>
    </source>
</reference>
<organism evidence="1 2">
    <name type="scientific">Ladona fulva</name>
    <name type="common">Scarce chaser dragonfly</name>
    <name type="synonym">Libellula fulva</name>
    <dbReference type="NCBI Taxonomy" id="123851"/>
    <lineage>
        <taxon>Eukaryota</taxon>
        <taxon>Metazoa</taxon>
        <taxon>Ecdysozoa</taxon>
        <taxon>Arthropoda</taxon>
        <taxon>Hexapoda</taxon>
        <taxon>Insecta</taxon>
        <taxon>Pterygota</taxon>
        <taxon>Palaeoptera</taxon>
        <taxon>Odonata</taxon>
        <taxon>Epiprocta</taxon>
        <taxon>Anisoptera</taxon>
        <taxon>Libelluloidea</taxon>
        <taxon>Libellulidae</taxon>
        <taxon>Ladona</taxon>
    </lineage>
</organism>
<reference evidence="1" key="1">
    <citation type="submission" date="2013-04" db="EMBL/GenBank/DDBJ databases">
        <authorList>
            <person name="Qu J."/>
            <person name="Murali S.C."/>
            <person name="Bandaranaike D."/>
            <person name="Bellair M."/>
            <person name="Blankenburg K."/>
            <person name="Chao H."/>
            <person name="Dinh H."/>
            <person name="Doddapaneni H."/>
            <person name="Downs B."/>
            <person name="Dugan-Rocha S."/>
            <person name="Elkadiri S."/>
            <person name="Gnanaolivu R.D."/>
            <person name="Hernandez B."/>
            <person name="Javaid M."/>
            <person name="Jayaseelan J.C."/>
            <person name="Lee S."/>
            <person name="Li M."/>
            <person name="Ming W."/>
            <person name="Munidasa M."/>
            <person name="Muniz J."/>
            <person name="Nguyen L."/>
            <person name="Ongeri F."/>
            <person name="Osuji N."/>
            <person name="Pu L.-L."/>
            <person name="Puazo M."/>
            <person name="Qu C."/>
            <person name="Quiroz J."/>
            <person name="Raj R."/>
            <person name="Weissenberger G."/>
            <person name="Xin Y."/>
            <person name="Zou X."/>
            <person name="Han Y."/>
            <person name="Richards S."/>
            <person name="Worley K."/>
            <person name="Muzny D."/>
            <person name="Gibbs R."/>
        </authorList>
    </citation>
    <scope>NUCLEOTIDE SEQUENCE</scope>
    <source>
        <strain evidence="1">Sampled in the wild</strain>
    </source>
</reference>
<proteinExistence type="predicted"/>
<comment type="caution">
    <text evidence="1">The sequence shown here is derived from an EMBL/GenBank/DDBJ whole genome shotgun (WGS) entry which is preliminary data.</text>
</comment>
<dbReference type="Proteomes" id="UP000792457">
    <property type="component" value="Unassembled WGS sequence"/>
</dbReference>
<accession>A0A8K0KNG2</accession>
<gene>
    <name evidence="1" type="ORF">J437_LFUL016501</name>
</gene>